<evidence type="ECO:0000256" key="2">
    <source>
        <dbReference type="ARBA" id="ARBA00007049"/>
    </source>
</evidence>
<feature type="transmembrane region" description="Helical" evidence="6">
    <location>
        <begin position="252"/>
        <end position="270"/>
    </location>
</feature>
<evidence type="ECO:0000256" key="4">
    <source>
        <dbReference type="ARBA" id="ARBA00022989"/>
    </source>
</evidence>
<evidence type="ECO:0000313" key="8">
    <source>
        <dbReference type="Proteomes" id="UP001165060"/>
    </source>
</evidence>
<keyword evidence="3 6" id="KW-0812">Transmembrane</keyword>
<evidence type="ECO:0000313" key="7">
    <source>
        <dbReference type="EMBL" id="GMI38854.1"/>
    </source>
</evidence>
<dbReference type="PANTHER" id="PTHR31851">
    <property type="entry name" value="FE(2+)/MN(2+) TRANSPORTER PCL1"/>
    <property type="match status" value="1"/>
</dbReference>
<dbReference type="Pfam" id="PF01988">
    <property type="entry name" value="VIT1"/>
    <property type="match status" value="1"/>
</dbReference>
<gene>
    <name evidence="7" type="ORF">TeGR_g11901</name>
</gene>
<evidence type="ECO:0000256" key="5">
    <source>
        <dbReference type="ARBA" id="ARBA00023136"/>
    </source>
</evidence>
<dbReference type="InterPro" id="IPR008217">
    <property type="entry name" value="Ccc1_fam"/>
</dbReference>
<comment type="subcellular location">
    <subcellularLocation>
        <location evidence="1">Endomembrane system</location>
        <topology evidence="1">Multi-pass membrane protein</topology>
    </subcellularLocation>
</comment>
<name>A0ABQ6N3F0_9STRA</name>
<evidence type="ECO:0000256" key="1">
    <source>
        <dbReference type="ARBA" id="ARBA00004127"/>
    </source>
</evidence>
<dbReference type="Proteomes" id="UP001165060">
    <property type="component" value="Unassembled WGS sequence"/>
</dbReference>
<evidence type="ECO:0000256" key="3">
    <source>
        <dbReference type="ARBA" id="ARBA00022692"/>
    </source>
</evidence>
<keyword evidence="5 6" id="KW-0472">Membrane</keyword>
<reference evidence="7 8" key="1">
    <citation type="journal article" date="2023" name="Commun. Biol.">
        <title>Genome analysis of Parmales, the sister group of diatoms, reveals the evolutionary specialization of diatoms from phago-mixotrophs to photoautotrophs.</title>
        <authorList>
            <person name="Ban H."/>
            <person name="Sato S."/>
            <person name="Yoshikawa S."/>
            <person name="Yamada K."/>
            <person name="Nakamura Y."/>
            <person name="Ichinomiya M."/>
            <person name="Sato N."/>
            <person name="Blanc-Mathieu R."/>
            <person name="Endo H."/>
            <person name="Kuwata A."/>
            <person name="Ogata H."/>
        </authorList>
    </citation>
    <scope>NUCLEOTIDE SEQUENCE [LARGE SCALE GENOMIC DNA]</scope>
</reference>
<keyword evidence="8" id="KW-1185">Reference proteome</keyword>
<comment type="similarity">
    <text evidence="2">Belongs to the CCC1 family.</text>
</comment>
<sequence>MPSRDLDAAKKGYDANDVEMSIAAHDAKSKLTETATEVHGGAANEYIKSLVFGGLDGIITTFAIVAAVNGAGLSTNTIILMGVANLVADGISMGLGDFISSKAEADMVQQEYNREEWELNNYPEGEYKEMVELYEEKGLSTEDANGLIDIMKKYPKFFLDKMMVDELNLMPPEDTDDLWKEGAVTFLAFVVFGSVPLAAYIIAKLAGLDGEDEEGAIFAISCVATAITMFLLGVVSGKFTKAKSLVWAGTKMLINGGLAAAAAYLIGFGLEEILD</sequence>
<keyword evidence="4 6" id="KW-1133">Transmembrane helix</keyword>
<protein>
    <submittedName>
        <fullName evidence="7">Uncharacterized protein</fullName>
    </submittedName>
</protein>
<comment type="caution">
    <text evidence="7">The sequence shown here is derived from an EMBL/GenBank/DDBJ whole genome shotgun (WGS) entry which is preliminary data.</text>
</comment>
<accession>A0ABQ6N3F0</accession>
<feature type="transmembrane region" description="Helical" evidence="6">
    <location>
        <begin position="215"/>
        <end position="240"/>
    </location>
</feature>
<evidence type="ECO:0000256" key="6">
    <source>
        <dbReference type="SAM" id="Phobius"/>
    </source>
</evidence>
<organism evidence="7 8">
    <name type="scientific">Tetraparma gracilis</name>
    <dbReference type="NCBI Taxonomy" id="2962635"/>
    <lineage>
        <taxon>Eukaryota</taxon>
        <taxon>Sar</taxon>
        <taxon>Stramenopiles</taxon>
        <taxon>Ochrophyta</taxon>
        <taxon>Bolidophyceae</taxon>
        <taxon>Parmales</taxon>
        <taxon>Triparmaceae</taxon>
        <taxon>Tetraparma</taxon>
    </lineage>
</organism>
<proteinExistence type="inferred from homology"/>
<feature type="transmembrane region" description="Helical" evidence="6">
    <location>
        <begin position="183"/>
        <end position="203"/>
    </location>
</feature>
<dbReference type="EMBL" id="BRYB01002053">
    <property type="protein sequence ID" value="GMI38854.1"/>
    <property type="molecule type" value="Genomic_DNA"/>
</dbReference>